<dbReference type="Pfam" id="PF13439">
    <property type="entry name" value="Glyco_transf_4"/>
    <property type="match status" value="1"/>
</dbReference>
<organism evidence="3 4">
    <name type="scientific">Flavobacterium macrobrachii</name>
    <dbReference type="NCBI Taxonomy" id="591204"/>
    <lineage>
        <taxon>Bacteria</taxon>
        <taxon>Pseudomonadati</taxon>
        <taxon>Bacteroidota</taxon>
        <taxon>Flavobacteriia</taxon>
        <taxon>Flavobacteriales</taxon>
        <taxon>Flavobacteriaceae</taxon>
        <taxon>Flavobacterium</taxon>
    </lineage>
</organism>
<keyword evidence="4" id="KW-1185">Reference proteome</keyword>
<dbReference type="EMBL" id="JACSOD020000472">
    <property type="protein sequence ID" value="MBM6499224.1"/>
    <property type="molecule type" value="Genomic_DNA"/>
</dbReference>
<comment type="caution">
    <text evidence="3">The sequence shown here is derived from an EMBL/GenBank/DDBJ whole genome shotgun (WGS) entry which is preliminary data.</text>
</comment>
<dbReference type="InterPro" id="IPR001296">
    <property type="entry name" value="Glyco_trans_1"/>
</dbReference>
<protein>
    <submittedName>
        <fullName evidence="3">Glycosyltransferase family 4 protein</fullName>
    </submittedName>
</protein>
<dbReference type="RefSeq" id="WP_187657763.1">
    <property type="nucleotide sequence ID" value="NZ_JACSOD020000472.1"/>
</dbReference>
<accession>A0ABS2CWF7</accession>
<dbReference type="CDD" id="cd03801">
    <property type="entry name" value="GT4_PimA-like"/>
    <property type="match status" value="1"/>
</dbReference>
<dbReference type="PANTHER" id="PTHR45947">
    <property type="entry name" value="SULFOQUINOVOSYL TRANSFERASE SQD2"/>
    <property type="match status" value="1"/>
</dbReference>
<dbReference type="InterPro" id="IPR028098">
    <property type="entry name" value="Glyco_trans_4-like_N"/>
</dbReference>
<dbReference type="Gene3D" id="3.40.50.2000">
    <property type="entry name" value="Glycogen Phosphorylase B"/>
    <property type="match status" value="2"/>
</dbReference>
<gene>
    <name evidence="3" type="ORF">H9X54_007905</name>
</gene>
<reference evidence="3 4" key="1">
    <citation type="submission" date="2021-02" db="EMBL/GenBank/DDBJ databases">
        <authorList>
            <person name="Jung H.S."/>
            <person name="Chun B.H."/>
            <person name="Jeon C.O."/>
        </authorList>
    </citation>
    <scope>NUCLEOTIDE SEQUENCE [LARGE SCALE GENOMIC DNA]</scope>
    <source>
        <strain evidence="3 4">LMG 25203</strain>
    </source>
</reference>
<proteinExistence type="predicted"/>
<dbReference type="InterPro" id="IPR050194">
    <property type="entry name" value="Glycosyltransferase_grp1"/>
</dbReference>
<evidence type="ECO:0000313" key="3">
    <source>
        <dbReference type="EMBL" id="MBM6499224.1"/>
    </source>
</evidence>
<feature type="domain" description="Glycosyltransferase subfamily 4-like N-terminal" evidence="2">
    <location>
        <begin position="19"/>
        <end position="181"/>
    </location>
</feature>
<sequence length="383" mass="43132">MKIAFVTPEFPHEKMGSSGGIGTSILNLAKGLIANGNTVHVFVYGQKIDEEFEFNSIKIHRIKNIKIKGLSWLLTQKKVQSILNSYIKKNEIDIVEFPDWTGFSSSINLNCPIVIRLNGSDSYFCHLDKRNVKKVNFLREKKALIKADALISVSQYTADITNEIFKLNKNFKIIPNSIDTSKFIPSNEDDSNQNTILYFGTLIRKKGLLELANIFNEVNKIDNQIKLILIGKDASDIASGSSSTWEIMKGIFTSSALENVDYKGSVQYDEINKHIQMATLCVFPSFAEALPVSWIEAMALKKAIVASNIGWASEIIDDSKDGFLVNPKDHKLYAEKILKLISDTNMRENFGKNARVKVEKVFSIDTIAIQSVDYYKKVLELKK</sequence>
<name>A0ABS2CWF7_9FLAO</name>
<evidence type="ECO:0000259" key="2">
    <source>
        <dbReference type="Pfam" id="PF13439"/>
    </source>
</evidence>
<dbReference type="PANTHER" id="PTHR45947:SF3">
    <property type="entry name" value="SULFOQUINOVOSYL TRANSFERASE SQD2"/>
    <property type="match status" value="1"/>
</dbReference>
<evidence type="ECO:0000313" key="4">
    <source>
        <dbReference type="Proteomes" id="UP000759529"/>
    </source>
</evidence>
<evidence type="ECO:0000259" key="1">
    <source>
        <dbReference type="Pfam" id="PF00534"/>
    </source>
</evidence>
<dbReference type="SUPFAM" id="SSF53756">
    <property type="entry name" value="UDP-Glycosyltransferase/glycogen phosphorylase"/>
    <property type="match status" value="1"/>
</dbReference>
<dbReference type="Proteomes" id="UP000759529">
    <property type="component" value="Unassembled WGS sequence"/>
</dbReference>
<feature type="domain" description="Glycosyl transferase family 1" evidence="1">
    <location>
        <begin position="182"/>
        <end position="355"/>
    </location>
</feature>
<dbReference type="Pfam" id="PF00534">
    <property type="entry name" value="Glycos_transf_1"/>
    <property type="match status" value="1"/>
</dbReference>